<dbReference type="OrthoDB" id="5902829at2"/>
<dbReference type="GO" id="GO:0016787">
    <property type="term" value="F:hydrolase activity"/>
    <property type="evidence" value="ECO:0007669"/>
    <property type="project" value="InterPro"/>
</dbReference>
<gene>
    <name evidence="2" type="ORF">BCF44_11588</name>
</gene>
<evidence type="ECO:0000313" key="2">
    <source>
        <dbReference type="EMBL" id="REH37084.1"/>
    </source>
</evidence>
<dbReference type="PANTHER" id="PTHR46623:SF6">
    <property type="entry name" value="ALPHA_BETA-HYDROLASES SUPERFAMILY PROTEIN"/>
    <property type="match status" value="1"/>
</dbReference>
<name>A0A3E0H226_9PSEU</name>
<dbReference type="InterPro" id="IPR029058">
    <property type="entry name" value="AB_hydrolase_fold"/>
</dbReference>
<keyword evidence="3" id="KW-1185">Reference proteome</keyword>
<dbReference type="Gene3D" id="3.40.50.1820">
    <property type="entry name" value="alpha/beta hydrolase"/>
    <property type="match status" value="1"/>
</dbReference>
<dbReference type="InterPro" id="IPR002925">
    <property type="entry name" value="Dienelactn_hydro"/>
</dbReference>
<dbReference type="Proteomes" id="UP000256269">
    <property type="component" value="Unassembled WGS sequence"/>
</dbReference>
<reference evidence="2 3" key="1">
    <citation type="submission" date="2018-08" db="EMBL/GenBank/DDBJ databases">
        <title>Genomic Encyclopedia of Archaeal and Bacterial Type Strains, Phase II (KMG-II): from individual species to whole genera.</title>
        <authorList>
            <person name="Goeker M."/>
        </authorList>
    </citation>
    <scope>NUCLEOTIDE SEQUENCE [LARGE SCALE GENOMIC DNA]</scope>
    <source>
        <strain evidence="2 3">DSM 45791</strain>
    </source>
</reference>
<dbReference type="PANTHER" id="PTHR46623">
    <property type="entry name" value="CARBOXYMETHYLENEBUTENOLIDASE-RELATED"/>
    <property type="match status" value="1"/>
</dbReference>
<dbReference type="AlphaFoldDB" id="A0A3E0H226"/>
<accession>A0A3E0H226</accession>
<evidence type="ECO:0000259" key="1">
    <source>
        <dbReference type="Pfam" id="PF01738"/>
    </source>
</evidence>
<comment type="caution">
    <text evidence="2">The sequence shown here is derived from an EMBL/GenBank/DDBJ whole genome shotgun (WGS) entry which is preliminary data.</text>
</comment>
<protein>
    <submittedName>
        <fullName evidence="2">Carboxymethylenebutenolidase</fullName>
    </submittedName>
</protein>
<sequence>MPAGSGTTHAVTSRVETVGDFDLPVWLPASGRGPALVLVQEIFGLDDYLRSVATELAAAGYVVGVPDLFWRTDPGWSSSHDEAGLNASLAVVGEFDHELGLADVVATLEHMRSLPEVTGGAGALGFCLGGWLAYRLAAAADPDVVVSFYGSGVPDHLDLLDEITCPLQFHFGGQDPYIPRDAVARVEAAVAGRPNVEIHVQEQAGHAFHNHAAPMFHHPEAAAEAWRLATAFLNANLTPGGNRETGLRERG</sequence>
<organism evidence="2 3">
    <name type="scientific">Kutzneria buriramensis</name>
    <dbReference type="NCBI Taxonomy" id="1045776"/>
    <lineage>
        <taxon>Bacteria</taxon>
        <taxon>Bacillati</taxon>
        <taxon>Actinomycetota</taxon>
        <taxon>Actinomycetes</taxon>
        <taxon>Pseudonocardiales</taxon>
        <taxon>Pseudonocardiaceae</taxon>
        <taxon>Kutzneria</taxon>
    </lineage>
</organism>
<proteinExistence type="predicted"/>
<feature type="domain" description="Dienelactone hydrolase" evidence="1">
    <location>
        <begin position="27"/>
        <end position="235"/>
    </location>
</feature>
<dbReference type="EMBL" id="QUNO01000015">
    <property type="protein sequence ID" value="REH37084.1"/>
    <property type="molecule type" value="Genomic_DNA"/>
</dbReference>
<dbReference type="Pfam" id="PF01738">
    <property type="entry name" value="DLH"/>
    <property type="match status" value="1"/>
</dbReference>
<dbReference type="SUPFAM" id="SSF53474">
    <property type="entry name" value="alpha/beta-Hydrolases"/>
    <property type="match status" value="1"/>
</dbReference>
<evidence type="ECO:0000313" key="3">
    <source>
        <dbReference type="Proteomes" id="UP000256269"/>
    </source>
</evidence>
<dbReference type="InterPro" id="IPR051049">
    <property type="entry name" value="Dienelactone_hydrolase-like"/>
</dbReference>